<organism evidence="1 2">
    <name type="scientific">Naganishia cerealis</name>
    <dbReference type="NCBI Taxonomy" id="610337"/>
    <lineage>
        <taxon>Eukaryota</taxon>
        <taxon>Fungi</taxon>
        <taxon>Dikarya</taxon>
        <taxon>Basidiomycota</taxon>
        <taxon>Agaricomycotina</taxon>
        <taxon>Tremellomycetes</taxon>
        <taxon>Filobasidiales</taxon>
        <taxon>Filobasidiaceae</taxon>
        <taxon>Naganishia</taxon>
    </lineage>
</organism>
<dbReference type="EMBL" id="JASBWR010000084">
    <property type="protein sequence ID" value="KAJ9097539.1"/>
    <property type="molecule type" value="Genomic_DNA"/>
</dbReference>
<accession>A0ACC2VDR1</accession>
<keyword evidence="2" id="KW-1185">Reference proteome</keyword>
<dbReference type="Proteomes" id="UP001241377">
    <property type="component" value="Unassembled WGS sequence"/>
</dbReference>
<evidence type="ECO:0000313" key="2">
    <source>
        <dbReference type="Proteomes" id="UP001241377"/>
    </source>
</evidence>
<evidence type="ECO:0000313" key="1">
    <source>
        <dbReference type="EMBL" id="KAJ9097539.1"/>
    </source>
</evidence>
<gene>
    <name evidence="1" type="ORF">QFC19_006713</name>
</gene>
<reference evidence="1" key="1">
    <citation type="submission" date="2023-04" db="EMBL/GenBank/DDBJ databases">
        <title>Draft Genome sequencing of Naganishia species isolated from polar environments using Oxford Nanopore Technology.</title>
        <authorList>
            <person name="Leo P."/>
            <person name="Venkateswaran K."/>
        </authorList>
    </citation>
    <scope>NUCLEOTIDE SEQUENCE</scope>
    <source>
        <strain evidence="1">MNA-CCFEE 5261</strain>
    </source>
</reference>
<sequence>MAQPPPSDPGAQPRALSTSFSRPGSTIDDLMARFSSPNPNPAPPAMSSPFSAAHHHGNGSAISPPPGIAGYAPSMFSPAMGLAGMMPPAMHGGPAPYGSLNGAAAPGTQAGEGRQSQLLDLLRNAGQTPVLPPPTAPAFSQTPSSSHLYQQFGLGNGQPPQLTQHQSYSHPHPAMQHNNSFSGLPSTGLNRVVSPTQGLSAGAGTNQAQNLLAALINGSSTPVPPAPAQQESPFSISQPVIVDQQAPPPAEQPSGIARADTFGNLPKTTTSDPTDTTTTDLPASARSPSPVAKVEEHAQTSTTITSVPASETTTGLTNAATEPPKTTLFSSFVSPFDAFDSAPTFVSGAEGPSSKKKNKKDKPVKVADKTDRAVSADAKGIKAAPSKQVSESTEDKAKATKASVPAPASTGKSQSIASSNANSLPSAKKPTKQDDIPVVYRSSAFIDTSRTITAGTIPSAEYLYDMSESHIDSLVHIAKPYEERRISNIKTQVMATGLSNGSVLKASEKLLAYVLPKGKARVVNQDTAENTLISLPLSSDNSQPAIVDMALTDEWVVLLGEDGSFGVWRVDTGPNGQSLKCDFNSYQCPPSGSKAPTVKRIHLAQGVAGATLWLMSDEEIFWVNMEIFVDQEDNWLDYTEGHVPSSHTGLVDFDISSRGIPYEKQRIAAVTRSGNFVVFSSDTEQPVIHGVHRPADGTWVTSIRILGENVLIGSSEGEFDLVAVQASTSGSVAPILSKLIFKDHIKSINPEQALWMKPRVNAKEHLLWIVSFARASVFAIKYRDIKITDHKQRAFTTILEFPLEPLGDFALDPCDPASFFFKDPKGFSQASVPKHLLALLEDSDEEDFDESDEVEEPVAEPANKREVGQDRVELNLIKDDTDIIKSAKALDNNAADAISQDAESAQLPQSLTANKDLAMNKPGSGIVDTDEARQESAFRTQPSTANPDTVEHENNLSSNTAAFDLSMIQSSIADAMKESMTSQLSSFSAAQLNEVRAIRHDLVTQETERQQTLVTLINDVIERDVKNSLQQIISNQIDKKVIPLVAETLRQQTANAFSSQIPAQINSALQDTVLSQVERSLIPHLGRTFTATLSPIVERNVRALISDNLIPRFVESVDSISDELSTAIHREMLEVRKDVLVEQSTQLKSAEAMIQSMAASMKTLIGQVSDLSDQVKELKALQAQAQMQSRGSRASFTLQESMPQPSASGPAPLPPISTPQTLPTASQQHSVVAPRPVGIAGPLAQTNVPNVPPPATRSDSSLAGAEEEFLNALMTMSDAELIGFIMSKSDKTQVYLPAPGQQPSPLSQQVLLTMIHRLTKAMTPLPTATVEYQTLLQWIHRTAYLIDGKQPDIRDFFEPVKRALTSDYQALIDRYAQQNDRTPATVHAVQAMVQIVQILASK</sequence>
<protein>
    <submittedName>
        <fullName evidence="1">Uncharacterized protein</fullName>
    </submittedName>
</protein>
<name>A0ACC2VDR1_9TREE</name>
<comment type="caution">
    <text evidence="1">The sequence shown here is derived from an EMBL/GenBank/DDBJ whole genome shotgun (WGS) entry which is preliminary data.</text>
</comment>
<proteinExistence type="predicted"/>